<gene>
    <name evidence="2" type="ORF">GCM10011529_04360</name>
</gene>
<evidence type="ECO:0000256" key="1">
    <source>
        <dbReference type="SAM" id="SignalP"/>
    </source>
</evidence>
<dbReference type="GO" id="GO:0008237">
    <property type="term" value="F:metallopeptidase activity"/>
    <property type="evidence" value="ECO:0007669"/>
    <property type="project" value="InterPro"/>
</dbReference>
<dbReference type="EMBL" id="BMJM01000001">
    <property type="protein sequence ID" value="GGE01172.1"/>
    <property type="molecule type" value="Genomic_DNA"/>
</dbReference>
<comment type="caution">
    <text evidence="2">The sequence shown here is derived from an EMBL/GenBank/DDBJ whole genome shotgun (WGS) entry which is preliminary data.</text>
</comment>
<dbReference type="InterPro" id="IPR024079">
    <property type="entry name" value="MetalloPept_cat_dom_sf"/>
</dbReference>
<reference evidence="2" key="1">
    <citation type="journal article" date="2014" name="Int. J. Syst. Evol. Microbiol.">
        <title>Complete genome sequence of Corynebacterium casei LMG S-19264T (=DSM 44701T), isolated from a smear-ripened cheese.</title>
        <authorList>
            <consortium name="US DOE Joint Genome Institute (JGI-PGF)"/>
            <person name="Walter F."/>
            <person name="Albersmeier A."/>
            <person name="Kalinowski J."/>
            <person name="Ruckert C."/>
        </authorList>
    </citation>
    <scope>NUCLEOTIDE SEQUENCE</scope>
    <source>
        <strain evidence="2">CGMCC 1.15519</strain>
    </source>
</reference>
<protein>
    <recommendedName>
        <fullName evidence="4">PEP-CTERM sorting domain-containing protein</fullName>
    </recommendedName>
</protein>
<sequence>MRSARFLGMVSVLTIGAALAAPASALTIKLIDQGGVNGTAAQRGFGIAARYWESVITSDAAVRFDVSFESLGAGILGSTGSTLFTYVPISTYKSLLSGSANSALDAKALANFAPLSPTGGVTVTVPDYFEPKAQDGVSATGSRIAPDDTAIANTIALSSANVKALVGGFGDVVDGEIAFSSDFNFDFDPRDGITAGSYDFIGVAIHEMGHALGFLSGAQDFDYSVGGGFPVDEFWWGYSADLFRYSAPGVLDWTFGTDSYFSIDGGVTVFDDGYF</sequence>
<evidence type="ECO:0000313" key="3">
    <source>
        <dbReference type="Proteomes" id="UP000635071"/>
    </source>
</evidence>
<dbReference type="AlphaFoldDB" id="A0A917E3E6"/>
<organism evidence="2 3">
    <name type="scientific">Sandarakinorhabdus glacialis</name>
    <dbReference type="NCBI Taxonomy" id="1614636"/>
    <lineage>
        <taxon>Bacteria</taxon>
        <taxon>Pseudomonadati</taxon>
        <taxon>Pseudomonadota</taxon>
        <taxon>Alphaproteobacteria</taxon>
        <taxon>Sphingomonadales</taxon>
        <taxon>Sphingosinicellaceae</taxon>
        <taxon>Sandarakinorhabdus</taxon>
    </lineage>
</organism>
<dbReference type="SUPFAM" id="SSF55486">
    <property type="entry name" value="Metalloproteases ('zincins'), catalytic domain"/>
    <property type="match status" value="1"/>
</dbReference>
<feature type="signal peptide" evidence="1">
    <location>
        <begin position="1"/>
        <end position="20"/>
    </location>
</feature>
<accession>A0A917E3E6</accession>
<dbReference type="Gene3D" id="3.40.390.10">
    <property type="entry name" value="Collagenase (Catalytic Domain)"/>
    <property type="match status" value="1"/>
</dbReference>
<proteinExistence type="predicted"/>
<evidence type="ECO:0008006" key="4">
    <source>
        <dbReference type="Google" id="ProtNLM"/>
    </source>
</evidence>
<name>A0A917E3E6_9SPHN</name>
<keyword evidence="3" id="KW-1185">Reference proteome</keyword>
<dbReference type="NCBIfam" id="NF038122">
    <property type="entry name" value="metallo_LGF"/>
    <property type="match status" value="1"/>
</dbReference>
<feature type="chain" id="PRO_5037205169" description="PEP-CTERM sorting domain-containing protein" evidence="1">
    <location>
        <begin position="21"/>
        <end position="275"/>
    </location>
</feature>
<keyword evidence="1" id="KW-0732">Signal</keyword>
<evidence type="ECO:0000313" key="2">
    <source>
        <dbReference type="EMBL" id="GGE01172.1"/>
    </source>
</evidence>
<dbReference type="RefSeq" id="WP_243450507.1">
    <property type="nucleotide sequence ID" value="NZ_BMJM01000001.1"/>
</dbReference>
<dbReference type="Proteomes" id="UP000635071">
    <property type="component" value="Unassembled WGS sequence"/>
</dbReference>
<reference evidence="2" key="2">
    <citation type="submission" date="2020-09" db="EMBL/GenBank/DDBJ databases">
        <authorList>
            <person name="Sun Q."/>
            <person name="Zhou Y."/>
        </authorList>
    </citation>
    <scope>NUCLEOTIDE SEQUENCE</scope>
    <source>
        <strain evidence="2">CGMCC 1.15519</strain>
    </source>
</reference>